<dbReference type="RefSeq" id="XP_026681340.1">
    <property type="nucleotide sequence ID" value="XM_026825539.1"/>
</dbReference>
<feature type="compositionally biased region" description="Low complexity" evidence="1">
    <location>
        <begin position="137"/>
        <end position="151"/>
    </location>
</feature>
<accession>A0A3Q0J3R9</accession>
<proteinExistence type="predicted"/>
<dbReference type="GeneID" id="113468548"/>
<evidence type="ECO:0000256" key="1">
    <source>
        <dbReference type="SAM" id="MobiDB-lite"/>
    </source>
</evidence>
<reference evidence="3" key="1">
    <citation type="submission" date="2025-08" db="UniProtKB">
        <authorList>
            <consortium name="RefSeq"/>
        </authorList>
    </citation>
    <scope>IDENTIFICATION</scope>
</reference>
<name>A0A3Q0J3R9_DIACI</name>
<dbReference type="Proteomes" id="UP000079169">
    <property type="component" value="Unplaced"/>
</dbReference>
<keyword evidence="2" id="KW-1185">Reference proteome</keyword>
<feature type="region of interest" description="Disordered" evidence="1">
    <location>
        <begin position="131"/>
        <end position="151"/>
    </location>
</feature>
<feature type="region of interest" description="Disordered" evidence="1">
    <location>
        <begin position="22"/>
        <end position="41"/>
    </location>
</feature>
<dbReference type="AlphaFoldDB" id="A0A3Q0J3R9"/>
<evidence type="ECO:0000313" key="3">
    <source>
        <dbReference type="RefSeq" id="XP_026681340.1"/>
    </source>
</evidence>
<organism evidence="2 3">
    <name type="scientific">Diaphorina citri</name>
    <name type="common">Asian citrus psyllid</name>
    <dbReference type="NCBI Taxonomy" id="121845"/>
    <lineage>
        <taxon>Eukaryota</taxon>
        <taxon>Metazoa</taxon>
        <taxon>Ecdysozoa</taxon>
        <taxon>Arthropoda</taxon>
        <taxon>Hexapoda</taxon>
        <taxon>Insecta</taxon>
        <taxon>Pterygota</taxon>
        <taxon>Neoptera</taxon>
        <taxon>Paraneoptera</taxon>
        <taxon>Hemiptera</taxon>
        <taxon>Sternorrhyncha</taxon>
        <taxon>Psylloidea</taxon>
        <taxon>Psyllidae</taxon>
        <taxon>Diaphorininae</taxon>
        <taxon>Diaphorina</taxon>
    </lineage>
</organism>
<dbReference type="KEGG" id="dci:113468548"/>
<gene>
    <name evidence="3" type="primary">LOC113468548</name>
</gene>
<sequence length="175" mass="19763">MERTESSILKLFQFKKKKNNKNVENNIKYEQNKSPYNKDCDSNKLEISDVSPQVTPRKLSTQQSQCVGFSTQSIVSPFEVKKLKYKSLSQIESSSNQNIDQRICAKSKQLEFLHQHVSADNIIVSRSSKFTNSRGRPLSINNSPDLNSSSSADSLAKQTLLAAKVLHLMPVSKER</sequence>
<protein>
    <submittedName>
        <fullName evidence="3">Uncharacterized protein LOC113468548</fullName>
    </submittedName>
</protein>
<evidence type="ECO:0000313" key="2">
    <source>
        <dbReference type="Proteomes" id="UP000079169"/>
    </source>
</evidence>
<dbReference type="PaxDb" id="121845-A0A3Q0J3R9"/>